<dbReference type="InterPro" id="IPR052115">
    <property type="entry name" value="NEXT_complex_subunit_ZCCHC8"/>
</dbReference>
<dbReference type="PANTHER" id="PTHR13316:SF0">
    <property type="entry name" value="ZINC FINGER CCHC DOMAIN-CONTAINING PROTEIN 8"/>
    <property type="match status" value="1"/>
</dbReference>
<evidence type="ECO:0000256" key="4">
    <source>
        <dbReference type="ARBA" id="ARBA00022833"/>
    </source>
</evidence>
<dbReference type="GO" id="GO:0003723">
    <property type="term" value="F:RNA binding"/>
    <property type="evidence" value="ECO:0007669"/>
    <property type="project" value="TreeGrafter"/>
</dbReference>
<proteinExistence type="predicted"/>
<evidence type="ECO:0000256" key="1">
    <source>
        <dbReference type="ARBA" id="ARBA00004123"/>
    </source>
</evidence>
<organism evidence="7">
    <name type="scientific">Wuchereria bancrofti</name>
    <dbReference type="NCBI Taxonomy" id="6293"/>
    <lineage>
        <taxon>Eukaryota</taxon>
        <taxon>Metazoa</taxon>
        <taxon>Ecdysozoa</taxon>
        <taxon>Nematoda</taxon>
        <taxon>Chromadorea</taxon>
        <taxon>Rhabditida</taxon>
        <taxon>Spirurina</taxon>
        <taxon>Spiruromorpha</taxon>
        <taxon>Filarioidea</taxon>
        <taxon>Onchocercidae</taxon>
        <taxon>Wuchereria</taxon>
    </lineage>
</organism>
<feature type="domain" description="PSP proline-rich" evidence="6">
    <location>
        <begin position="235"/>
        <end position="292"/>
    </location>
</feature>
<name>A0A1I8EWC7_WUCBA</name>
<dbReference type="GO" id="GO:0071013">
    <property type="term" value="C:catalytic step 2 spliceosome"/>
    <property type="evidence" value="ECO:0007669"/>
    <property type="project" value="TreeGrafter"/>
</dbReference>
<dbReference type="STRING" id="6293.A0A1I8EWC7"/>
<comment type="subcellular location">
    <subcellularLocation>
        <location evidence="1">Nucleus</location>
    </subcellularLocation>
</comment>
<evidence type="ECO:0000256" key="3">
    <source>
        <dbReference type="ARBA" id="ARBA00022771"/>
    </source>
</evidence>
<keyword evidence="2" id="KW-0479">Metal-binding</keyword>
<dbReference type="SMART" id="SM00581">
    <property type="entry name" value="PSP"/>
    <property type="match status" value="1"/>
</dbReference>
<dbReference type="InterPro" id="IPR006568">
    <property type="entry name" value="PSP_pro-rich"/>
</dbReference>
<keyword evidence="5" id="KW-0539">Nucleus</keyword>
<evidence type="ECO:0000256" key="5">
    <source>
        <dbReference type="ARBA" id="ARBA00023242"/>
    </source>
</evidence>
<dbReference type="WBParaSite" id="maker-PairedContig_591-snap-gene-1.35-mRNA-1">
    <property type="protein sequence ID" value="maker-PairedContig_591-snap-gene-1.35-mRNA-1"/>
    <property type="gene ID" value="maker-PairedContig_591-snap-gene-1.35"/>
</dbReference>
<dbReference type="GO" id="GO:0008270">
    <property type="term" value="F:zinc ion binding"/>
    <property type="evidence" value="ECO:0007669"/>
    <property type="project" value="UniProtKB-KW"/>
</dbReference>
<dbReference type="PANTHER" id="PTHR13316">
    <property type="entry name" value="ZINC FINGER, CCHC DOMAIN CONTAINING 8"/>
    <property type="match status" value="1"/>
</dbReference>
<evidence type="ECO:0000259" key="6">
    <source>
        <dbReference type="SMART" id="SM00581"/>
    </source>
</evidence>
<accession>A0A1I8EWC7</accession>
<keyword evidence="3" id="KW-0863">Zinc-finger</keyword>
<dbReference type="Pfam" id="PF04046">
    <property type="entry name" value="PSP"/>
    <property type="match status" value="1"/>
</dbReference>
<keyword evidence="4" id="KW-0862">Zinc</keyword>
<reference evidence="7" key="1">
    <citation type="submission" date="2016-11" db="UniProtKB">
        <authorList>
            <consortium name="WormBaseParasite"/>
        </authorList>
    </citation>
    <scope>IDENTIFICATION</scope>
    <source>
        <strain evidence="7">pt0022</strain>
    </source>
</reference>
<evidence type="ECO:0000313" key="7">
    <source>
        <dbReference type="WBParaSite" id="maker-PairedContig_591-snap-gene-1.35-mRNA-1"/>
    </source>
</evidence>
<sequence length="530" mass="60973">MLVDGGLFFGFYEQRSVRKFDAVRIQRMDIRDEREPGECSRTPSPRSENVHINARRTPKWRMQRYENAKFRKNESVIELIDLVEEDRDGDIEVVSEDDGNSDDRELFVLDTEGAEIVEMEGVKKSLTEATTEEYGSKKEGRKVLLKTSKTKGKDEVFDVTRILTNDAVLPSPSEEKKESVFKISCFNCGGEHTIQQCDIPLNQRRIAVNRAAHFNNKRSIQERYTTAGDAGSTGTCNMRPGEISDALREALGIGPNDIPEWIYRMRRKGFIDGYPPGYLAEALDQSSSEESLLEFHTDDKTLGTPRIVRGKGKKRERITVSADKVIAYPGFNYYNRYLRDRERFRVPRFDEYVRYLQEYAKEIHAQRLFDDSHERNRKRSYYKNEHKSGYKRSRNGMTFNSDDSVILVSDKPDESVEMSTRSSEQTALEQNIKHNTSIVDLDASTSYTEVSQLVGRNDDKISFGTPVVRRLEHDKKKPSLDKFRDGVLPFEAVEESAGNRGFFRALMLKIRKKNFKPKPGIELFVLLLSG</sequence>
<dbReference type="AlphaFoldDB" id="A0A1I8EWC7"/>
<evidence type="ECO:0000256" key="2">
    <source>
        <dbReference type="ARBA" id="ARBA00022723"/>
    </source>
</evidence>
<protein>
    <submittedName>
        <fullName evidence="7">PSP domain-containing protein</fullName>
    </submittedName>
</protein>